<name>A0ABT2TTN0_9FIRM</name>
<comment type="caution">
    <text evidence="3">The sequence shown here is derived from an EMBL/GenBank/DDBJ whole genome shotgun (WGS) entry which is preliminary data.</text>
</comment>
<evidence type="ECO:0000256" key="1">
    <source>
        <dbReference type="SAM" id="Phobius"/>
    </source>
</evidence>
<dbReference type="PANTHER" id="PTHR34351:SF1">
    <property type="entry name" value="SLR1927 PROTEIN"/>
    <property type="match status" value="1"/>
</dbReference>
<dbReference type="Proteomes" id="UP001652409">
    <property type="component" value="Unassembled WGS sequence"/>
</dbReference>
<evidence type="ECO:0000259" key="2">
    <source>
        <dbReference type="Pfam" id="PF01882"/>
    </source>
</evidence>
<sequence length="362" mass="40665">MKRNRISAGILLAVGILVLLYTGSYGMFCVLAAVLFLLLCLAIYTVLAGRNLAGYIQLPENGEKKARISGKICIENHSILPLFCVGCDLYWANRLTGEKGKEKILFGIAGKKTEEIQFSFETVYSGECTVQAQTLECMDSLRIFRRKIPVSMYGATVILPEIYDAREEITHSESYNMESFRYSQEHGGEDAGETFQVREYEAGDSMKQIHWKLSARLNDLVVREPGYPVTRSVLVFLETGYEGSFPDPEYLDRQASVALSVTDALLRQGITCQLGFYDFALNRVFQENIQDMESFWQAAVLVVRAGRQENGVSGLRRFLENCEEWQAGHYIYVTAKEAAKEVVLLQESAEVTILNGEDNSQA</sequence>
<feature type="domain" description="DUF58" evidence="2">
    <location>
        <begin position="196"/>
        <end position="237"/>
    </location>
</feature>
<keyword evidence="1" id="KW-1133">Transmembrane helix</keyword>
<dbReference type="RefSeq" id="WP_158421200.1">
    <property type="nucleotide sequence ID" value="NZ_JAOQJL010000010.1"/>
</dbReference>
<organism evidence="3 4">
    <name type="scientific">Blautia ammoniilytica</name>
    <dbReference type="NCBI Taxonomy" id="2981782"/>
    <lineage>
        <taxon>Bacteria</taxon>
        <taxon>Bacillati</taxon>
        <taxon>Bacillota</taxon>
        <taxon>Clostridia</taxon>
        <taxon>Lachnospirales</taxon>
        <taxon>Lachnospiraceae</taxon>
        <taxon>Blautia</taxon>
    </lineage>
</organism>
<keyword evidence="4" id="KW-1185">Reference proteome</keyword>
<dbReference type="Pfam" id="PF01882">
    <property type="entry name" value="DUF58"/>
    <property type="match status" value="1"/>
</dbReference>
<evidence type="ECO:0000313" key="3">
    <source>
        <dbReference type="EMBL" id="MCU6765131.1"/>
    </source>
</evidence>
<dbReference type="PANTHER" id="PTHR34351">
    <property type="entry name" value="SLR1927 PROTEIN-RELATED"/>
    <property type="match status" value="1"/>
</dbReference>
<proteinExistence type="predicted"/>
<accession>A0ABT2TTN0</accession>
<dbReference type="InterPro" id="IPR002881">
    <property type="entry name" value="DUF58"/>
</dbReference>
<feature type="transmembrane region" description="Helical" evidence="1">
    <location>
        <begin position="7"/>
        <end position="24"/>
    </location>
</feature>
<keyword evidence="1" id="KW-0472">Membrane</keyword>
<dbReference type="EMBL" id="JAOQJL010000010">
    <property type="protein sequence ID" value="MCU6765131.1"/>
    <property type="molecule type" value="Genomic_DNA"/>
</dbReference>
<gene>
    <name evidence="3" type="ORF">OCV61_06840</name>
</gene>
<keyword evidence="1" id="KW-0812">Transmembrane</keyword>
<evidence type="ECO:0000313" key="4">
    <source>
        <dbReference type="Proteomes" id="UP001652409"/>
    </source>
</evidence>
<reference evidence="3 4" key="1">
    <citation type="journal article" date="2021" name="ISME Commun">
        <title>Automated analysis of genomic sequences facilitates high-throughput and comprehensive description of bacteria.</title>
        <authorList>
            <person name="Hitch T.C.A."/>
        </authorList>
    </citation>
    <scope>NUCLEOTIDE SEQUENCE [LARGE SCALE GENOMIC DNA]</scope>
    <source>
        <strain evidence="3 4">Sanger_23</strain>
    </source>
</reference>
<protein>
    <submittedName>
        <fullName evidence="3">DUF58 domain-containing protein</fullName>
    </submittedName>
</protein>